<evidence type="ECO:0000313" key="2">
    <source>
        <dbReference type="EMBL" id="MBK6087360.1"/>
    </source>
</evidence>
<gene>
    <name evidence="2" type="ORF">JKK62_01590</name>
</gene>
<dbReference type="PROSITE" id="PS51257">
    <property type="entry name" value="PROKAR_LIPOPROTEIN"/>
    <property type="match status" value="1"/>
</dbReference>
<dbReference type="Proteomes" id="UP000633365">
    <property type="component" value="Unassembled WGS sequence"/>
</dbReference>
<keyword evidence="3" id="KW-1185">Reference proteome</keyword>
<protein>
    <submittedName>
        <fullName evidence="2">Uncharacterized protein</fullName>
    </submittedName>
</protein>
<keyword evidence="1" id="KW-0732">Signal</keyword>
<evidence type="ECO:0000313" key="3">
    <source>
        <dbReference type="Proteomes" id="UP000633365"/>
    </source>
</evidence>
<sequence length="170" mass="19349">MKKLALLLSAIMILLLASCAPAQDNSAKKSLSEMLTSHKWRYSLQEGGAMKLSYKWLLELKDDGTWAMDMDNSVDDESASHTLRGTWKLEGTTLTVVMKDEEISEFNTTEVLEFADDLTDEKIEKDGIIPEISTNPNDNSTDDLLNYSPQTKWYVSDKYFCFYTFLFTAE</sequence>
<name>A0A934TYA4_9FIRM</name>
<accession>A0A934TYA4</accession>
<dbReference type="EMBL" id="JAEQMG010000029">
    <property type="protein sequence ID" value="MBK6087360.1"/>
    <property type="molecule type" value="Genomic_DNA"/>
</dbReference>
<dbReference type="RefSeq" id="WP_201426668.1">
    <property type="nucleotide sequence ID" value="NZ_JAEQMG010000029.1"/>
</dbReference>
<proteinExistence type="predicted"/>
<feature type="chain" id="PRO_5037576985" evidence="1">
    <location>
        <begin position="23"/>
        <end position="170"/>
    </location>
</feature>
<comment type="caution">
    <text evidence="2">The sequence shown here is derived from an EMBL/GenBank/DDBJ whole genome shotgun (WGS) entry which is preliminary data.</text>
</comment>
<reference evidence="2" key="1">
    <citation type="submission" date="2021-01" db="EMBL/GenBank/DDBJ databases">
        <title>Genome public.</title>
        <authorList>
            <person name="Liu C."/>
            <person name="Sun Q."/>
        </authorList>
    </citation>
    <scope>NUCLEOTIDE SEQUENCE</scope>
    <source>
        <strain evidence="2">M6</strain>
    </source>
</reference>
<feature type="signal peptide" evidence="1">
    <location>
        <begin position="1"/>
        <end position="22"/>
    </location>
</feature>
<organism evidence="2 3">
    <name type="scientific">Ruminococcus difficilis</name>
    <dbReference type="NCBI Taxonomy" id="2763069"/>
    <lineage>
        <taxon>Bacteria</taxon>
        <taxon>Bacillati</taxon>
        <taxon>Bacillota</taxon>
        <taxon>Clostridia</taxon>
        <taxon>Eubacteriales</taxon>
        <taxon>Oscillospiraceae</taxon>
        <taxon>Ruminococcus</taxon>
    </lineage>
</organism>
<dbReference type="AlphaFoldDB" id="A0A934TYA4"/>
<evidence type="ECO:0000256" key="1">
    <source>
        <dbReference type="SAM" id="SignalP"/>
    </source>
</evidence>